<organism evidence="2 3">
    <name type="scientific">Lutibacter holmesii</name>
    <dbReference type="NCBI Taxonomy" id="1137985"/>
    <lineage>
        <taxon>Bacteria</taxon>
        <taxon>Pseudomonadati</taxon>
        <taxon>Bacteroidota</taxon>
        <taxon>Flavobacteriia</taxon>
        <taxon>Flavobacteriales</taxon>
        <taxon>Flavobacteriaceae</taxon>
        <taxon>Lutibacter</taxon>
    </lineage>
</organism>
<sequence>MTKLDLDSYKAKKDTIKHEGVVSRISEHGIVVSLKGNVNCEGCKAQSACGVSESNDKEIEIENPTESYQLNEPVDVVLNRELGLKAVFWAYVFPFILMFSVLVITSLFLKEWISGLISLAILVPYYFMLFVLKDTFKKAFQVSILKFN</sequence>
<comment type="caution">
    <text evidence="2">The sequence shown here is derived from an EMBL/GenBank/DDBJ whole genome shotgun (WGS) entry which is preliminary data.</text>
</comment>
<evidence type="ECO:0000313" key="2">
    <source>
        <dbReference type="EMBL" id="MFD1292330.1"/>
    </source>
</evidence>
<evidence type="ECO:0000256" key="1">
    <source>
        <dbReference type="SAM" id="Phobius"/>
    </source>
</evidence>
<dbReference type="Proteomes" id="UP001597241">
    <property type="component" value="Unassembled WGS sequence"/>
</dbReference>
<feature type="transmembrane region" description="Helical" evidence="1">
    <location>
        <begin position="115"/>
        <end position="132"/>
    </location>
</feature>
<dbReference type="RefSeq" id="WP_386806877.1">
    <property type="nucleotide sequence ID" value="NZ_JBHTMV010000001.1"/>
</dbReference>
<feature type="transmembrane region" description="Helical" evidence="1">
    <location>
        <begin position="88"/>
        <end position="109"/>
    </location>
</feature>
<reference evidence="3" key="1">
    <citation type="journal article" date="2019" name="Int. J. Syst. Evol. Microbiol.">
        <title>The Global Catalogue of Microorganisms (GCM) 10K type strain sequencing project: providing services to taxonomists for standard genome sequencing and annotation.</title>
        <authorList>
            <consortium name="The Broad Institute Genomics Platform"/>
            <consortium name="The Broad Institute Genome Sequencing Center for Infectious Disease"/>
            <person name="Wu L."/>
            <person name="Ma J."/>
        </authorList>
    </citation>
    <scope>NUCLEOTIDE SEQUENCE [LARGE SCALE GENOMIC DNA]</scope>
    <source>
        <strain evidence="3">CCUG 62221</strain>
    </source>
</reference>
<accession>A0ABW3WLW1</accession>
<proteinExistence type="predicted"/>
<protein>
    <submittedName>
        <fullName evidence="2">SoxR reducing system RseC family protein</fullName>
    </submittedName>
</protein>
<keyword evidence="1" id="KW-0812">Transmembrane</keyword>
<keyword evidence="3" id="KW-1185">Reference proteome</keyword>
<dbReference type="EMBL" id="JBHTMV010000001">
    <property type="protein sequence ID" value="MFD1292330.1"/>
    <property type="molecule type" value="Genomic_DNA"/>
</dbReference>
<keyword evidence="1" id="KW-1133">Transmembrane helix</keyword>
<dbReference type="Pfam" id="PF04246">
    <property type="entry name" value="RseC_MucC"/>
    <property type="match status" value="1"/>
</dbReference>
<keyword evidence="1" id="KW-0472">Membrane</keyword>
<name>A0ABW3WLW1_9FLAO</name>
<evidence type="ECO:0000313" key="3">
    <source>
        <dbReference type="Proteomes" id="UP001597241"/>
    </source>
</evidence>
<gene>
    <name evidence="2" type="ORF">ACFQ5N_00660</name>
</gene>